<accession>A0A0U2VLP4</accession>
<gene>
    <name evidence="1" type="ORF">IJ22_39150</name>
</gene>
<name>A0A0U2VLP4_9BACL</name>
<proteinExistence type="predicted"/>
<dbReference type="Proteomes" id="UP000061660">
    <property type="component" value="Chromosome"/>
</dbReference>
<organism evidence="1 2">
    <name type="scientific">Paenibacillus naphthalenovorans</name>
    <dbReference type="NCBI Taxonomy" id="162209"/>
    <lineage>
        <taxon>Bacteria</taxon>
        <taxon>Bacillati</taxon>
        <taxon>Bacillota</taxon>
        <taxon>Bacilli</taxon>
        <taxon>Bacillales</taxon>
        <taxon>Paenibacillaceae</taxon>
        <taxon>Paenibacillus</taxon>
    </lineage>
</organism>
<dbReference type="AlphaFoldDB" id="A0A0U2VLP4"/>
<dbReference type="OrthoDB" id="2691543at2"/>
<dbReference type="EMBL" id="CP013652">
    <property type="protein sequence ID" value="ALS24227.1"/>
    <property type="molecule type" value="Genomic_DNA"/>
</dbReference>
<dbReference type="STRING" id="162209.IJ22_39150"/>
<protein>
    <submittedName>
        <fullName evidence="1">Uncharacterized protein</fullName>
    </submittedName>
</protein>
<dbReference type="PATRIC" id="fig|162209.4.peg.4155"/>
<dbReference type="KEGG" id="pnp:IJ22_39150"/>
<sequence>MTERLTGGPVRRIHELNDRKTSEWTSEELHYHQRAMSDLSPWLNAQGTAMLGQIITEIERRGGVQSQGP</sequence>
<keyword evidence="2" id="KW-1185">Reference proteome</keyword>
<reference evidence="2" key="1">
    <citation type="submission" date="2015-12" db="EMBL/GenBank/DDBJ databases">
        <title>Complete genome sequences of two moderately thermophilic Paenibacillus species.</title>
        <authorList>
            <person name="Butler R.III."/>
            <person name="Wang J."/>
            <person name="Stark B.C."/>
            <person name="Pombert J.-F."/>
        </authorList>
    </citation>
    <scope>NUCLEOTIDE SEQUENCE [LARGE SCALE GENOMIC DNA]</scope>
    <source>
        <strain evidence="2">32O-Y</strain>
    </source>
</reference>
<evidence type="ECO:0000313" key="1">
    <source>
        <dbReference type="EMBL" id="ALS24227.1"/>
    </source>
</evidence>
<dbReference type="RefSeq" id="WP_062409947.1">
    <property type="nucleotide sequence ID" value="NZ_BJCS01000012.1"/>
</dbReference>
<evidence type="ECO:0000313" key="2">
    <source>
        <dbReference type="Proteomes" id="UP000061660"/>
    </source>
</evidence>
<reference evidence="1 2" key="2">
    <citation type="journal article" date="2016" name="Genome Announc.">
        <title>Complete Genome Sequences of Two Interactive Moderate Thermophiles, Paenibacillus napthalenovorans 32O-Y and Paenibacillus sp. 32O-W.</title>
        <authorList>
            <person name="Butler R.R.III."/>
            <person name="Wang J."/>
            <person name="Stark B.C."/>
            <person name="Pombert J.F."/>
        </authorList>
    </citation>
    <scope>NUCLEOTIDE SEQUENCE [LARGE SCALE GENOMIC DNA]</scope>
    <source>
        <strain evidence="1 2">32O-Y</strain>
    </source>
</reference>